<keyword evidence="12" id="KW-1185">Reference proteome</keyword>
<dbReference type="EC" id="2.7.7.70" evidence="1"/>
<keyword evidence="6" id="KW-0511">Multifunctional enzyme</keyword>
<keyword evidence="4" id="KW-0547">Nucleotide-binding</keyword>
<keyword evidence="3" id="KW-0548">Nucleotidyltransferase</keyword>
<dbReference type="GO" id="GO:0005524">
    <property type="term" value="F:ATP binding"/>
    <property type="evidence" value="ECO:0007669"/>
    <property type="project" value="UniProtKB-KW"/>
</dbReference>
<dbReference type="KEGG" id="fal:FRAAL3928"/>
<evidence type="ECO:0000313" key="11">
    <source>
        <dbReference type="EMBL" id="CAJ62571.1"/>
    </source>
</evidence>
<evidence type="ECO:0000256" key="3">
    <source>
        <dbReference type="ARBA" id="ARBA00022695"/>
    </source>
</evidence>
<feature type="domain" description="Carbohydrate kinase PfkB" evidence="9">
    <location>
        <begin position="31"/>
        <end position="335"/>
    </location>
</feature>
<evidence type="ECO:0000259" key="10">
    <source>
        <dbReference type="Pfam" id="PF01467"/>
    </source>
</evidence>
<dbReference type="EMBL" id="CT573213">
    <property type="protein sequence ID" value="CAJ62571.1"/>
    <property type="molecule type" value="Genomic_DNA"/>
</dbReference>
<keyword evidence="7" id="KW-0119">Carbohydrate metabolism</keyword>
<evidence type="ECO:0000256" key="6">
    <source>
        <dbReference type="ARBA" id="ARBA00023268"/>
    </source>
</evidence>
<dbReference type="NCBIfam" id="TIGR00125">
    <property type="entry name" value="cyt_tran_rel"/>
    <property type="match status" value="1"/>
</dbReference>
<keyword evidence="5" id="KW-0067">ATP-binding</keyword>
<dbReference type="GO" id="GO:0033786">
    <property type="term" value="F:heptose-1-phosphate adenylyltransferase activity"/>
    <property type="evidence" value="ECO:0007669"/>
    <property type="project" value="TreeGrafter"/>
</dbReference>
<dbReference type="Pfam" id="PF01467">
    <property type="entry name" value="CTP_transf_like"/>
    <property type="match status" value="1"/>
</dbReference>
<dbReference type="InterPro" id="IPR011611">
    <property type="entry name" value="PfkB_dom"/>
</dbReference>
<dbReference type="GO" id="GO:0033785">
    <property type="term" value="F:heptose 7-phosphate kinase activity"/>
    <property type="evidence" value="ECO:0007669"/>
    <property type="project" value="TreeGrafter"/>
</dbReference>
<dbReference type="GO" id="GO:0005829">
    <property type="term" value="C:cytosol"/>
    <property type="evidence" value="ECO:0007669"/>
    <property type="project" value="TreeGrafter"/>
</dbReference>
<keyword evidence="2" id="KW-0808">Transferase</keyword>
<dbReference type="InterPro" id="IPR011914">
    <property type="entry name" value="RfaE_dom_II"/>
</dbReference>
<protein>
    <recommendedName>
        <fullName evidence="1">D-glycero-beta-D-manno-heptose 1-phosphate adenylyltransferase</fullName>
        <ecNumber evidence="1">2.7.7.70</ecNumber>
    </recommendedName>
</protein>
<evidence type="ECO:0000256" key="4">
    <source>
        <dbReference type="ARBA" id="ARBA00022741"/>
    </source>
</evidence>
<dbReference type="InterPro" id="IPR014729">
    <property type="entry name" value="Rossmann-like_a/b/a_fold"/>
</dbReference>
<dbReference type="Gene3D" id="3.40.50.620">
    <property type="entry name" value="HUPs"/>
    <property type="match status" value="1"/>
</dbReference>
<evidence type="ECO:0000256" key="7">
    <source>
        <dbReference type="ARBA" id="ARBA00023277"/>
    </source>
</evidence>
<evidence type="ECO:0000313" key="12">
    <source>
        <dbReference type="Proteomes" id="UP000000657"/>
    </source>
</evidence>
<reference evidence="11 12" key="1">
    <citation type="journal article" date="2007" name="Genome Res.">
        <title>Genome characteristics of facultatively symbiotic Frankia sp. strains reflect host range and host plant biogeography.</title>
        <authorList>
            <person name="Normand P."/>
            <person name="Lapierre P."/>
            <person name="Tisa L.S."/>
            <person name="Gogarten J.P."/>
            <person name="Alloisio N."/>
            <person name="Bagnarol E."/>
            <person name="Bassi C.A."/>
            <person name="Berry A.M."/>
            <person name="Bickhart D.M."/>
            <person name="Choisne N."/>
            <person name="Couloux A."/>
            <person name="Cournoyer B."/>
            <person name="Cruveiller S."/>
            <person name="Daubin V."/>
            <person name="Demange N."/>
            <person name="Francino M.P."/>
            <person name="Goltsman E."/>
            <person name="Huang Y."/>
            <person name="Kopp O.R."/>
            <person name="Labarre L."/>
            <person name="Lapidus A."/>
            <person name="Lavire C."/>
            <person name="Marechal J."/>
            <person name="Martinez M."/>
            <person name="Mastronunzio J.E."/>
            <person name="Mullin B.C."/>
            <person name="Niemann J."/>
            <person name="Pujic P."/>
            <person name="Rawnsley T."/>
            <person name="Rouy Z."/>
            <person name="Schenowitz C."/>
            <person name="Sellstedt A."/>
            <person name="Tavares F."/>
            <person name="Tomkins J.P."/>
            <person name="Vallenet D."/>
            <person name="Valverde C."/>
            <person name="Wall L.G."/>
            <person name="Wang Y."/>
            <person name="Medigue C."/>
            <person name="Benson D.R."/>
        </authorList>
    </citation>
    <scope>NUCLEOTIDE SEQUENCE [LARGE SCALE GENOMIC DNA]</scope>
    <source>
        <strain evidence="12">DSM 45986 / CECT 9034 / ACN14a</strain>
    </source>
</reference>
<dbReference type="SUPFAM" id="SSF52374">
    <property type="entry name" value="Nucleotidylyl transferase"/>
    <property type="match status" value="1"/>
</dbReference>
<dbReference type="InterPro" id="IPR029056">
    <property type="entry name" value="Ribokinase-like"/>
</dbReference>
<organism evidence="11 12">
    <name type="scientific">Frankia alni (strain DSM 45986 / CECT 9034 / ACN14a)</name>
    <dbReference type="NCBI Taxonomy" id="326424"/>
    <lineage>
        <taxon>Bacteria</taxon>
        <taxon>Bacillati</taxon>
        <taxon>Actinomycetota</taxon>
        <taxon>Actinomycetes</taxon>
        <taxon>Frankiales</taxon>
        <taxon>Frankiaceae</taxon>
        <taxon>Frankia</taxon>
    </lineage>
</organism>
<evidence type="ECO:0000259" key="9">
    <source>
        <dbReference type="Pfam" id="PF00294"/>
    </source>
</evidence>
<dbReference type="GO" id="GO:0016773">
    <property type="term" value="F:phosphotransferase activity, alcohol group as acceptor"/>
    <property type="evidence" value="ECO:0007669"/>
    <property type="project" value="InterPro"/>
</dbReference>
<dbReference type="Pfam" id="PF00294">
    <property type="entry name" value="PfkB"/>
    <property type="match status" value="1"/>
</dbReference>
<name>Q0RIU4_FRAAA</name>
<dbReference type="AlphaFoldDB" id="Q0RIU4"/>
<dbReference type="Proteomes" id="UP000000657">
    <property type="component" value="Chromosome"/>
</dbReference>
<dbReference type="STRING" id="326424.FRAAL3928"/>
<sequence>MGAEPAGTAAAGVAGEAGLSGLLDRFADLDLLVVGDAMLDTWLWGPPRGLSREGPVPVVSVTARTESPGGAGNAALAGSVVGARVRLVAMVGDDADGRRLADLLDAGGVGTAGLVAEPGRATLAKRRICSGNHLHLRCDTGDETPPAPATAAALAAGVRASTPAACAVLACDYGAGMFTPELIDAVGAAARAAGRRLVVDAHDPGRWAGVRPDLVKPNAGEVVALLPPGARDAFARDRVATVRRCAGPILAASGARLAAVTLDRDGVVVLSRDDEPWHLPAGTDAPDERTSGAGDSFIAAMVLALAAGAAPRAAARLGSLAACAAVSTPGTGTCSAADLRARLRTTGDGRDGDPAGGVRGAVLDAAALADAVAAHRCRGRRIVFTNGCFDVVHAGHIAYLHAARHLGDILVVAVNSDAGVRRLKGPDRPINSLADRLAVLTALAAVDHVAVFDDDTPERLLRALRPDVYVKGGDYTESMLAEAPLVRALGGEVRFVDYVADRSTSDLLGRIRRRGAALP</sequence>
<dbReference type="HOGENOM" id="CLU_021150_2_1_11"/>
<comment type="catalytic activity">
    <reaction evidence="8">
        <text>D-glycero-beta-D-manno-heptose 1-phosphate + ATP + H(+) = ADP-D-glycero-beta-D-manno-heptose + diphosphate</text>
        <dbReference type="Rhea" id="RHEA:27465"/>
        <dbReference type="ChEBI" id="CHEBI:15378"/>
        <dbReference type="ChEBI" id="CHEBI:30616"/>
        <dbReference type="ChEBI" id="CHEBI:33019"/>
        <dbReference type="ChEBI" id="CHEBI:59967"/>
        <dbReference type="ChEBI" id="CHEBI:61593"/>
        <dbReference type="EC" id="2.7.7.70"/>
    </reaction>
</comment>
<evidence type="ECO:0000256" key="1">
    <source>
        <dbReference type="ARBA" id="ARBA00012519"/>
    </source>
</evidence>
<dbReference type="NCBIfam" id="TIGR02199">
    <property type="entry name" value="rfaE_dom_II"/>
    <property type="match status" value="1"/>
</dbReference>
<dbReference type="PANTHER" id="PTHR46969">
    <property type="entry name" value="BIFUNCTIONAL PROTEIN HLDE"/>
    <property type="match status" value="1"/>
</dbReference>
<evidence type="ECO:0000256" key="8">
    <source>
        <dbReference type="ARBA" id="ARBA00047428"/>
    </source>
</evidence>
<gene>
    <name evidence="11" type="ordered locus">FRAAL3928</name>
</gene>
<dbReference type="Gene3D" id="3.40.1190.20">
    <property type="match status" value="1"/>
</dbReference>
<evidence type="ECO:0000256" key="5">
    <source>
        <dbReference type="ARBA" id="ARBA00022840"/>
    </source>
</evidence>
<feature type="domain" description="Cytidyltransferase-like" evidence="10">
    <location>
        <begin position="384"/>
        <end position="485"/>
    </location>
</feature>
<proteinExistence type="predicted"/>
<dbReference type="PANTHER" id="PTHR46969:SF1">
    <property type="entry name" value="BIFUNCTIONAL PROTEIN HLDE"/>
    <property type="match status" value="1"/>
</dbReference>
<evidence type="ECO:0000256" key="2">
    <source>
        <dbReference type="ARBA" id="ARBA00022679"/>
    </source>
</evidence>
<dbReference type="eggNOG" id="COG0615">
    <property type="taxonomic scope" value="Bacteria"/>
</dbReference>
<dbReference type="SUPFAM" id="SSF53613">
    <property type="entry name" value="Ribokinase-like"/>
    <property type="match status" value="1"/>
</dbReference>
<dbReference type="InterPro" id="IPR004821">
    <property type="entry name" value="Cyt_trans-like"/>
</dbReference>
<accession>Q0RIU4</accession>
<dbReference type="eggNOG" id="COG2870">
    <property type="taxonomic scope" value="Bacteria"/>
</dbReference>